<sequence length="200" mass="22595">PDETSIDRSTGTHHSSSAPHHLHRKRLQNRRFYYRRASIARTRSHPPPLITNTEKKASLKPSPNTTGERQSEPKAGDARQRTPSPPPETKAGESRVEEASTSRKQSRRRWICKSLHLPETKPNLTNRLHPTNLPYDRVVTPDAAPPVMPVHSPRRPGPELRQGDRERTRRGSRGTFKRKSEGLRRTAGASRAGRTPDPKS</sequence>
<feature type="compositionally biased region" description="Basic and acidic residues" evidence="1">
    <location>
        <begin position="69"/>
        <end position="80"/>
    </location>
</feature>
<keyword evidence="3" id="KW-1185">Reference proteome</keyword>
<feature type="compositionally biased region" description="Basic and acidic residues" evidence="1">
    <location>
        <begin position="90"/>
        <end position="101"/>
    </location>
</feature>
<reference evidence="2 3" key="1">
    <citation type="submission" date="2021-05" db="EMBL/GenBank/DDBJ databases">
        <title>Genome Assembly of Synthetic Allotetraploid Brassica napus Reveals Homoeologous Exchanges between Subgenomes.</title>
        <authorList>
            <person name="Davis J.T."/>
        </authorList>
    </citation>
    <scope>NUCLEOTIDE SEQUENCE [LARGE SCALE GENOMIC DNA]</scope>
    <source>
        <strain evidence="3">cv. Da-Ae</strain>
        <tissue evidence="2">Seedling</tissue>
    </source>
</reference>
<feature type="compositionally biased region" description="Basic residues" evidence="1">
    <location>
        <begin position="20"/>
        <end position="34"/>
    </location>
</feature>
<evidence type="ECO:0000313" key="3">
    <source>
        <dbReference type="Proteomes" id="UP000824890"/>
    </source>
</evidence>
<evidence type="ECO:0000256" key="1">
    <source>
        <dbReference type="SAM" id="MobiDB-lite"/>
    </source>
</evidence>
<dbReference type="Proteomes" id="UP000824890">
    <property type="component" value="Unassembled WGS sequence"/>
</dbReference>
<evidence type="ECO:0000313" key="2">
    <source>
        <dbReference type="EMBL" id="KAH0875582.1"/>
    </source>
</evidence>
<accession>A0ABQ7Z5V1</accession>
<gene>
    <name evidence="2" type="ORF">HID58_072944</name>
</gene>
<proteinExistence type="predicted"/>
<feature type="compositionally biased region" description="Basic and acidic residues" evidence="1">
    <location>
        <begin position="156"/>
        <end position="169"/>
    </location>
</feature>
<name>A0ABQ7Z5V1_BRANA</name>
<feature type="non-terminal residue" evidence="2">
    <location>
        <position position="1"/>
    </location>
</feature>
<dbReference type="EMBL" id="JAGKQM010000016">
    <property type="protein sequence ID" value="KAH0875582.1"/>
    <property type="molecule type" value="Genomic_DNA"/>
</dbReference>
<feature type="region of interest" description="Disordered" evidence="1">
    <location>
        <begin position="1"/>
        <end position="200"/>
    </location>
</feature>
<feature type="non-terminal residue" evidence="2">
    <location>
        <position position="200"/>
    </location>
</feature>
<comment type="caution">
    <text evidence="2">The sequence shown here is derived from an EMBL/GenBank/DDBJ whole genome shotgun (WGS) entry which is preliminary data.</text>
</comment>
<protein>
    <submittedName>
        <fullName evidence="2">Uncharacterized protein</fullName>
    </submittedName>
</protein>
<organism evidence="2 3">
    <name type="scientific">Brassica napus</name>
    <name type="common">Rape</name>
    <dbReference type="NCBI Taxonomy" id="3708"/>
    <lineage>
        <taxon>Eukaryota</taxon>
        <taxon>Viridiplantae</taxon>
        <taxon>Streptophyta</taxon>
        <taxon>Embryophyta</taxon>
        <taxon>Tracheophyta</taxon>
        <taxon>Spermatophyta</taxon>
        <taxon>Magnoliopsida</taxon>
        <taxon>eudicotyledons</taxon>
        <taxon>Gunneridae</taxon>
        <taxon>Pentapetalae</taxon>
        <taxon>rosids</taxon>
        <taxon>malvids</taxon>
        <taxon>Brassicales</taxon>
        <taxon>Brassicaceae</taxon>
        <taxon>Brassiceae</taxon>
        <taxon>Brassica</taxon>
    </lineage>
</organism>
<feature type="compositionally biased region" description="Polar residues" evidence="1">
    <location>
        <begin position="7"/>
        <end position="18"/>
    </location>
</feature>